<accession>A0A5C4W3Z9</accession>
<dbReference type="Proteomes" id="UP000312512">
    <property type="component" value="Unassembled WGS sequence"/>
</dbReference>
<dbReference type="AlphaFoldDB" id="A0A5C4W3Z9"/>
<gene>
    <name evidence="1" type="ORF">FH608_028305</name>
</gene>
<reference evidence="1 2" key="1">
    <citation type="submission" date="2019-10" db="EMBL/GenBank/DDBJ databases">
        <title>Nonomuraea sp. nov., isolated from Phyllanthus amarus.</title>
        <authorList>
            <person name="Klykleung N."/>
            <person name="Tanasupawat S."/>
        </authorList>
    </citation>
    <scope>NUCLEOTIDE SEQUENCE [LARGE SCALE GENOMIC DNA]</scope>
    <source>
        <strain evidence="1 2">PA1-10</strain>
    </source>
</reference>
<dbReference type="RefSeq" id="WP_139633655.1">
    <property type="nucleotide sequence ID" value="NZ_VDLX02000011.1"/>
</dbReference>
<proteinExistence type="predicted"/>
<comment type="caution">
    <text evidence="1">The sequence shown here is derived from an EMBL/GenBank/DDBJ whole genome shotgun (WGS) entry which is preliminary data.</text>
</comment>
<evidence type="ECO:0008006" key="3">
    <source>
        <dbReference type="Google" id="ProtNLM"/>
    </source>
</evidence>
<dbReference type="OrthoDB" id="9819292at2"/>
<organism evidence="1 2">
    <name type="scientific">Nonomuraea phyllanthi</name>
    <dbReference type="NCBI Taxonomy" id="2219224"/>
    <lineage>
        <taxon>Bacteria</taxon>
        <taxon>Bacillati</taxon>
        <taxon>Actinomycetota</taxon>
        <taxon>Actinomycetes</taxon>
        <taxon>Streptosporangiales</taxon>
        <taxon>Streptosporangiaceae</taxon>
        <taxon>Nonomuraea</taxon>
    </lineage>
</organism>
<evidence type="ECO:0000313" key="2">
    <source>
        <dbReference type="Proteomes" id="UP000312512"/>
    </source>
</evidence>
<dbReference type="EMBL" id="VDLX02000011">
    <property type="protein sequence ID" value="KAB8191860.1"/>
    <property type="molecule type" value="Genomic_DNA"/>
</dbReference>
<name>A0A5C4W3Z9_9ACTN</name>
<keyword evidence="2" id="KW-1185">Reference proteome</keyword>
<evidence type="ECO:0000313" key="1">
    <source>
        <dbReference type="EMBL" id="KAB8191860.1"/>
    </source>
</evidence>
<protein>
    <recommendedName>
        <fullName evidence="3">Transmembrane protein</fullName>
    </recommendedName>
</protein>
<sequence>MSVTVGVALALAVAQPLERLTTGTDRIAGLLALALLLGCNRAVGMGIGSLLVFLIWLPNLVVMLWFVVPLLVVSVVAIGMSGRTKQLIDLLDVWDGPTPWTILLLITAGGAVAWAIWSWSGWASAAVLLCVLTWAQWFRLTGTVPVPWRLQIRRQEWSRWLVVAYLVFSPIGGAVVAELAEFRPMWVLIVAMPILVGVAMATFPAPHPAYPWVIPGGVRVRQVLGQGGLFAALLAARFPDSPATPALLTTVAAGAAVGAVTMWWLRAAPFHQLVTQDLVQMEYGTESVFDEWARRAIVRRRLAPDAGLLTMLIVKAGQSLDNKAPTMKALLDIAQFSPQAALSRASDPFGTWTTLVDQAVSAVDRCAGESGREMDRLLALLRVFATQPALAEAMRSRNLEAVGRVLAEQTEHYGRSGLTILRDESRLLEARFRFGNGDDAGAIAIVEEVLAQPDLDVYNRRDALVLLTVSSVLDGDADAVAEYREVSAGLRVRWSDRRRIWVAARAMRPFIGPDWLRIPLRVRRVFRDKHLFLTSEGITPQLALDLFDLLSAKSRIAGL</sequence>